<evidence type="ECO:0000256" key="12">
    <source>
        <dbReference type="ARBA" id="ARBA00023329"/>
    </source>
</evidence>
<dbReference type="InterPro" id="IPR007123">
    <property type="entry name" value="Gelsolin-like_dom"/>
</dbReference>
<dbReference type="Pfam" id="PF04810">
    <property type="entry name" value="zf-Sec23_Sec24"/>
    <property type="match status" value="1"/>
</dbReference>
<keyword evidence="8 14" id="KW-0931">ER-Golgi transport</keyword>
<dbReference type="FunFam" id="3.40.50.410:FF:000109">
    <property type="entry name" value="Protein transport protein SEC23"/>
    <property type="match status" value="1"/>
</dbReference>
<organism evidence="21 22">
    <name type="scientific">Pleodorina starrii</name>
    <dbReference type="NCBI Taxonomy" id="330485"/>
    <lineage>
        <taxon>Eukaryota</taxon>
        <taxon>Viridiplantae</taxon>
        <taxon>Chlorophyta</taxon>
        <taxon>core chlorophytes</taxon>
        <taxon>Chlorophyceae</taxon>
        <taxon>CS clade</taxon>
        <taxon>Chlamydomonadales</taxon>
        <taxon>Volvocaceae</taxon>
        <taxon>Pleodorina</taxon>
    </lineage>
</organism>
<dbReference type="Gene3D" id="1.20.120.730">
    <property type="entry name" value="Sec23/Sec24 helical domain"/>
    <property type="match status" value="1"/>
</dbReference>
<keyword evidence="7 14" id="KW-0862">Zinc</keyword>
<dbReference type="InterPro" id="IPR006900">
    <property type="entry name" value="Sec23/24_helical_dom"/>
</dbReference>
<dbReference type="PANTHER" id="PTHR11141:SF0">
    <property type="entry name" value="PROTEIN TRANSPORT PROTEIN SEC23"/>
    <property type="match status" value="1"/>
</dbReference>
<dbReference type="InterPro" id="IPR006896">
    <property type="entry name" value="Sec23/24_trunk_dom"/>
</dbReference>
<evidence type="ECO:0000256" key="10">
    <source>
        <dbReference type="ARBA" id="ARBA00023034"/>
    </source>
</evidence>
<dbReference type="Gene3D" id="2.30.30.380">
    <property type="entry name" value="Zn-finger domain of Sec23/24"/>
    <property type="match status" value="1"/>
</dbReference>
<dbReference type="GO" id="GO:0070971">
    <property type="term" value="C:endoplasmic reticulum exit site"/>
    <property type="evidence" value="ECO:0007669"/>
    <property type="project" value="TreeGrafter"/>
</dbReference>
<dbReference type="OrthoDB" id="10256289at2759"/>
<dbReference type="GO" id="GO:0005096">
    <property type="term" value="F:GTPase activator activity"/>
    <property type="evidence" value="ECO:0007669"/>
    <property type="project" value="TreeGrafter"/>
</dbReference>
<feature type="region of interest" description="Disordered" evidence="15">
    <location>
        <begin position="201"/>
        <end position="230"/>
    </location>
</feature>
<evidence type="ECO:0000313" key="22">
    <source>
        <dbReference type="Proteomes" id="UP001165080"/>
    </source>
</evidence>
<comment type="similarity">
    <text evidence="2 14">Belongs to the SEC23/SEC24 family. SEC23 subfamily.</text>
</comment>
<dbReference type="FunFam" id="2.30.30.380:FF:000001">
    <property type="entry name" value="Protein transport protein SEC23"/>
    <property type="match status" value="1"/>
</dbReference>
<dbReference type="CDD" id="cd11287">
    <property type="entry name" value="Sec23_C"/>
    <property type="match status" value="1"/>
</dbReference>
<dbReference type="GO" id="GO:0090110">
    <property type="term" value="P:COPII-coated vesicle cargo loading"/>
    <property type="evidence" value="ECO:0007669"/>
    <property type="project" value="TreeGrafter"/>
</dbReference>
<dbReference type="Pfam" id="PF04811">
    <property type="entry name" value="Sec23_trunk"/>
    <property type="match status" value="1"/>
</dbReference>
<evidence type="ECO:0000256" key="5">
    <source>
        <dbReference type="ARBA" id="ARBA00022723"/>
    </source>
</evidence>
<feature type="compositionally biased region" description="Gly residues" evidence="15">
    <location>
        <begin position="208"/>
        <end position="220"/>
    </location>
</feature>
<dbReference type="Gene3D" id="3.40.20.10">
    <property type="entry name" value="Severin"/>
    <property type="match status" value="1"/>
</dbReference>
<protein>
    <recommendedName>
        <fullName evidence="3 14">Protein transport protein SEC23</fullName>
    </recommendedName>
</protein>
<dbReference type="Proteomes" id="UP001165080">
    <property type="component" value="Unassembled WGS sequence"/>
</dbReference>
<evidence type="ECO:0000256" key="14">
    <source>
        <dbReference type="RuleBase" id="RU365030"/>
    </source>
</evidence>
<dbReference type="GO" id="GO:0005789">
    <property type="term" value="C:endoplasmic reticulum membrane"/>
    <property type="evidence" value="ECO:0007669"/>
    <property type="project" value="UniProtKB-SubCell"/>
</dbReference>
<dbReference type="GO" id="GO:0030127">
    <property type="term" value="C:COPII vesicle coat"/>
    <property type="evidence" value="ECO:0007669"/>
    <property type="project" value="InterPro"/>
</dbReference>
<keyword evidence="14" id="KW-0963">Cytoplasm</keyword>
<evidence type="ECO:0000259" key="16">
    <source>
        <dbReference type="Pfam" id="PF00626"/>
    </source>
</evidence>
<dbReference type="SUPFAM" id="SSF82919">
    <property type="entry name" value="Zn-finger domain of Sec23/24"/>
    <property type="match status" value="1"/>
</dbReference>
<dbReference type="Pfam" id="PF04815">
    <property type="entry name" value="Sec23_helical"/>
    <property type="match status" value="1"/>
</dbReference>
<evidence type="ECO:0000259" key="19">
    <source>
        <dbReference type="Pfam" id="PF04815"/>
    </source>
</evidence>
<keyword evidence="11 14" id="KW-0472">Membrane</keyword>
<keyword evidence="22" id="KW-1185">Reference proteome</keyword>
<comment type="subcellular location">
    <subcellularLocation>
        <location evidence="14">Cytoplasmic vesicle</location>
        <location evidence="14">COPII-coated vesicle membrane</location>
        <topology evidence="14">Peripheral membrane protein</topology>
        <orientation evidence="14">Cytoplasmic side</orientation>
    </subcellularLocation>
    <subcellularLocation>
        <location evidence="14">Endoplasmic reticulum membrane</location>
        <topology evidence="14">Peripheral membrane protein</topology>
        <orientation evidence="14">Cytoplasmic side</orientation>
    </subcellularLocation>
    <subcellularLocation>
        <location evidence="1">Golgi apparatus membrane</location>
        <topology evidence="1">Peripheral membrane protein</topology>
        <orientation evidence="1">Cytoplasmic side</orientation>
    </subcellularLocation>
</comment>
<sequence length="768" mass="84914">MDFAALEDIDGVRLTWNIWPNSKLEATKCVIPFASIYTPNKRLPTMPVLPYEPIPCKQCSAILNPYARVDFYSKVWICPFCHSRNHFPAHYQGISDTNMPAELYPNYCTIEYTLPKTVAPHPPAYIFLIDTCVSEDELGACKTAIMQAIQTLPEYAYVGLVTFGTHVHVYELGFTECSKCFVFRGSKEYTSQQIVEQLGIRGGAPQRPGGGGPGGPAGQPGGPPPGGPQRRFLMPLGECEFTLTTALEELQKDSYPVIATHRPARCTGTAMQVASALLGASVPIGSCAGRILLFVGGPCTEGQGKVVNRELTEEIRSHKDLAKDGAPHYRKAKKFYDGLAGELVAHGHALDIFACALDQVGVAEMKDVVMTTGGLTVQTDTYHNVVFKDSLKRLFARDGEDGFLGLSSNATFEVIPSRDIKVAGLLGPAARVDKKSPHVADVEVGLGGTTTWKLCSLDSETSLALLYEITAAANKDAGDAQANAQFFLQFITRYLHWTGELRCRVTTVTRRWIDGSQVGEVITGFDQETAAVLMGRLATHKMETEEDFDATRWLDRALIRLAQRFGDYRKDDPQSFNLRPELSFYPQFMFHLRRSPFVQVFGNSPDETAYYRMALFRAAVPDAMVMIQPQLTAYHFNGPPEPVLLDVSSILPERVLLLDAYFYVVVFHGTTIAQWRKAEYHMQPEHMAFAQVLAAPQGEAKDVVRRRFPVPKIVDCDHNGSQARFLLVKLNPSSTYTSATPMSAEVINTDDVSLATFTEHLKRLAVQS</sequence>
<dbReference type="EMBL" id="BRXU01000004">
    <property type="protein sequence ID" value="GLC51158.1"/>
    <property type="molecule type" value="Genomic_DNA"/>
</dbReference>
<evidence type="ECO:0000256" key="4">
    <source>
        <dbReference type="ARBA" id="ARBA00022448"/>
    </source>
</evidence>
<dbReference type="SUPFAM" id="SSF81811">
    <property type="entry name" value="Helical domain of Sec23/24"/>
    <property type="match status" value="1"/>
</dbReference>
<dbReference type="SUPFAM" id="SSF82754">
    <property type="entry name" value="C-terminal, gelsolin-like domain of Sec23/24"/>
    <property type="match status" value="1"/>
</dbReference>
<dbReference type="InterPro" id="IPR037364">
    <property type="entry name" value="Sec23"/>
</dbReference>
<dbReference type="InterPro" id="IPR036174">
    <property type="entry name" value="Znf_Sec23_Sec24_sf"/>
</dbReference>
<evidence type="ECO:0000256" key="6">
    <source>
        <dbReference type="ARBA" id="ARBA00022824"/>
    </source>
</evidence>
<keyword evidence="12 14" id="KW-0968">Cytoplasmic vesicle</keyword>
<evidence type="ECO:0000259" key="20">
    <source>
        <dbReference type="Pfam" id="PF08033"/>
    </source>
</evidence>
<feature type="domain" description="Zinc finger Sec23/Sec24-type" evidence="17">
    <location>
        <begin position="53"/>
        <end position="91"/>
    </location>
</feature>
<evidence type="ECO:0000256" key="9">
    <source>
        <dbReference type="ARBA" id="ARBA00022927"/>
    </source>
</evidence>
<keyword evidence="9 14" id="KW-0653">Protein transport</keyword>
<accession>A0A9W6BG61</accession>
<feature type="domain" description="Sec23/Sec24 helical" evidence="19">
    <location>
        <begin position="526"/>
        <end position="624"/>
    </location>
</feature>
<reference evidence="21 22" key="1">
    <citation type="journal article" date="2023" name="Commun. Biol.">
        <title>Reorganization of the ancestral sex-determining regions during the evolution of trioecy in Pleodorina starrii.</title>
        <authorList>
            <person name="Takahashi K."/>
            <person name="Suzuki S."/>
            <person name="Kawai-Toyooka H."/>
            <person name="Yamamoto K."/>
            <person name="Hamaji T."/>
            <person name="Ootsuki R."/>
            <person name="Yamaguchi H."/>
            <person name="Kawachi M."/>
            <person name="Higashiyama T."/>
            <person name="Nozaki H."/>
        </authorList>
    </citation>
    <scope>NUCLEOTIDE SEQUENCE [LARGE SCALE GENOMIC DNA]</scope>
    <source>
        <strain evidence="21 22">NIES-4479</strain>
    </source>
</reference>
<dbReference type="InterPro" id="IPR037550">
    <property type="entry name" value="Sec23_C"/>
</dbReference>
<dbReference type="InterPro" id="IPR036180">
    <property type="entry name" value="Gelsolin-like_dom_sf"/>
</dbReference>
<feature type="domain" description="Sec23/Sec24 trunk" evidence="18">
    <location>
        <begin position="120"/>
        <end position="395"/>
    </location>
</feature>
<gene>
    <name evidence="21" type="primary">PLEST007268</name>
    <name evidence="21" type="ORF">PLESTB_000472200</name>
</gene>
<dbReference type="FunFam" id="1.20.120.730:FF:000005">
    <property type="entry name" value="Protein transport protein SEC23"/>
    <property type="match status" value="1"/>
</dbReference>
<dbReference type="Gene3D" id="2.60.40.1670">
    <property type="entry name" value="beta-sandwich domain of Sec23/24"/>
    <property type="match status" value="1"/>
</dbReference>
<dbReference type="InterPro" id="IPR036465">
    <property type="entry name" value="vWFA_dom_sf"/>
</dbReference>
<proteinExistence type="inferred from homology"/>
<feature type="domain" description="Sec23/Sec24 beta-sandwich" evidence="20">
    <location>
        <begin position="408"/>
        <end position="512"/>
    </location>
</feature>
<dbReference type="InterPro" id="IPR029006">
    <property type="entry name" value="ADF-H/Gelsolin-like_dom_sf"/>
</dbReference>
<keyword evidence="4 14" id="KW-0813">Transport</keyword>
<dbReference type="SUPFAM" id="SSF53300">
    <property type="entry name" value="vWA-like"/>
    <property type="match status" value="1"/>
</dbReference>
<feature type="domain" description="Gelsolin-like" evidence="16">
    <location>
        <begin position="640"/>
        <end position="726"/>
    </location>
</feature>
<dbReference type="GO" id="GO:0006886">
    <property type="term" value="P:intracellular protein transport"/>
    <property type="evidence" value="ECO:0007669"/>
    <property type="project" value="InterPro"/>
</dbReference>
<name>A0A9W6BG61_9CHLO</name>
<dbReference type="AlphaFoldDB" id="A0A9W6BG61"/>
<evidence type="ECO:0000259" key="18">
    <source>
        <dbReference type="Pfam" id="PF04811"/>
    </source>
</evidence>
<comment type="function">
    <text evidence="13 14">Component of the coat protein complex II (COPII) which promotes the formation of transport vesicles from the endoplasmic reticulum (ER). The coat has two main functions, the physical deformation of the endoplasmic reticulum membrane into vesicles and the selection of cargo molecules.</text>
</comment>
<dbReference type="Pfam" id="PF00626">
    <property type="entry name" value="Gelsolin"/>
    <property type="match status" value="1"/>
</dbReference>
<keyword evidence="10" id="KW-0333">Golgi apparatus</keyword>
<evidence type="ECO:0000259" key="17">
    <source>
        <dbReference type="Pfam" id="PF04810"/>
    </source>
</evidence>
<dbReference type="FunFam" id="3.40.20.10:FF:000041">
    <property type="entry name" value="Protein transport protein SEC23"/>
    <property type="match status" value="1"/>
</dbReference>
<evidence type="ECO:0000256" key="2">
    <source>
        <dbReference type="ARBA" id="ARBA00009210"/>
    </source>
</evidence>
<dbReference type="InterPro" id="IPR036175">
    <property type="entry name" value="Sec23/24_helical_dom_sf"/>
</dbReference>
<evidence type="ECO:0000256" key="11">
    <source>
        <dbReference type="ARBA" id="ARBA00023136"/>
    </source>
</evidence>
<evidence type="ECO:0000256" key="8">
    <source>
        <dbReference type="ARBA" id="ARBA00022892"/>
    </source>
</evidence>
<dbReference type="PANTHER" id="PTHR11141">
    <property type="entry name" value="PROTEIN TRANSPORT PROTEIN SEC23"/>
    <property type="match status" value="1"/>
</dbReference>
<keyword evidence="6 14" id="KW-0256">Endoplasmic reticulum</keyword>
<evidence type="ECO:0000256" key="7">
    <source>
        <dbReference type="ARBA" id="ARBA00022833"/>
    </source>
</evidence>
<evidence type="ECO:0000256" key="13">
    <source>
        <dbReference type="ARBA" id="ARBA00025471"/>
    </source>
</evidence>
<evidence type="ECO:0000313" key="21">
    <source>
        <dbReference type="EMBL" id="GLC51158.1"/>
    </source>
</evidence>
<evidence type="ECO:0000256" key="15">
    <source>
        <dbReference type="SAM" id="MobiDB-lite"/>
    </source>
</evidence>
<dbReference type="InterPro" id="IPR012990">
    <property type="entry name" value="Beta-sandwich_Sec23_24"/>
</dbReference>
<dbReference type="Gene3D" id="3.40.50.410">
    <property type="entry name" value="von Willebrand factor, type A domain"/>
    <property type="match status" value="1"/>
</dbReference>
<evidence type="ECO:0000256" key="1">
    <source>
        <dbReference type="ARBA" id="ARBA00004255"/>
    </source>
</evidence>
<dbReference type="SUPFAM" id="SSF81995">
    <property type="entry name" value="beta-sandwich domain of Sec23/24"/>
    <property type="match status" value="1"/>
</dbReference>
<comment type="caution">
    <text evidence="21">The sequence shown here is derived from an EMBL/GenBank/DDBJ whole genome shotgun (WGS) entry which is preliminary data.</text>
</comment>
<keyword evidence="5 14" id="KW-0479">Metal-binding</keyword>
<dbReference type="InterPro" id="IPR006895">
    <property type="entry name" value="Znf_Sec23_Sec24"/>
</dbReference>
<dbReference type="GO" id="GO:0000139">
    <property type="term" value="C:Golgi membrane"/>
    <property type="evidence" value="ECO:0007669"/>
    <property type="project" value="UniProtKB-SubCell"/>
</dbReference>
<dbReference type="GO" id="GO:0008270">
    <property type="term" value="F:zinc ion binding"/>
    <property type="evidence" value="ECO:0007669"/>
    <property type="project" value="InterPro"/>
</dbReference>
<dbReference type="Pfam" id="PF08033">
    <property type="entry name" value="Sec23_BS"/>
    <property type="match status" value="1"/>
</dbReference>
<evidence type="ECO:0000256" key="3">
    <source>
        <dbReference type="ARBA" id="ARBA00021212"/>
    </source>
</evidence>